<gene>
    <name evidence="17" type="ORF">ACA1_046660</name>
</gene>
<dbReference type="InterPro" id="IPR037118">
    <property type="entry name" value="Val-tRNA_synth_C_sf"/>
</dbReference>
<dbReference type="SUPFAM" id="SSF52374">
    <property type="entry name" value="Nucleotidylyl transferase"/>
    <property type="match status" value="1"/>
</dbReference>
<dbReference type="PANTHER" id="PTHR11946">
    <property type="entry name" value="VALYL-TRNA SYNTHETASES"/>
    <property type="match status" value="1"/>
</dbReference>
<evidence type="ECO:0000256" key="9">
    <source>
        <dbReference type="ARBA" id="ARBA00023146"/>
    </source>
</evidence>
<reference evidence="17 18" key="1">
    <citation type="journal article" date="2013" name="Genome Biol.">
        <title>Genome of Acanthamoeba castellanii highlights extensive lateral gene transfer and early evolution of tyrosine kinase signaling.</title>
        <authorList>
            <person name="Clarke M."/>
            <person name="Lohan A.J."/>
            <person name="Liu B."/>
            <person name="Lagkouvardos I."/>
            <person name="Roy S."/>
            <person name="Zafar N."/>
            <person name="Bertelli C."/>
            <person name="Schilde C."/>
            <person name="Kianianmomeni A."/>
            <person name="Burglin T.R."/>
            <person name="Frech C."/>
            <person name="Turcotte B."/>
            <person name="Kopec K.O."/>
            <person name="Synnott J.M."/>
            <person name="Choo C."/>
            <person name="Paponov I."/>
            <person name="Finkler A."/>
            <person name="Soon Heng Tan C."/>
            <person name="Hutchins A.P."/>
            <person name="Weinmeier T."/>
            <person name="Rattei T."/>
            <person name="Chu J.S."/>
            <person name="Gimenez G."/>
            <person name="Irimia M."/>
            <person name="Rigden D.J."/>
            <person name="Fitzpatrick D.A."/>
            <person name="Lorenzo-Morales J."/>
            <person name="Bateman A."/>
            <person name="Chiu C.H."/>
            <person name="Tang P."/>
            <person name="Hegemann P."/>
            <person name="Fromm H."/>
            <person name="Raoult D."/>
            <person name="Greub G."/>
            <person name="Miranda-Saavedra D."/>
            <person name="Chen N."/>
            <person name="Nash P."/>
            <person name="Ginger M.L."/>
            <person name="Horn M."/>
            <person name="Schaap P."/>
            <person name="Caler L."/>
            <person name="Loftus B."/>
        </authorList>
    </citation>
    <scope>NUCLEOTIDE SEQUENCE [LARGE SCALE GENOMIC DNA]</scope>
    <source>
        <strain evidence="17 18">Neff</strain>
    </source>
</reference>
<dbReference type="Gene3D" id="1.10.730.10">
    <property type="entry name" value="Isoleucyl-tRNA Synthetase, Domain 1"/>
    <property type="match status" value="1"/>
</dbReference>
<feature type="domain" description="Valyl-tRNA synthetase tRNA-binding arm" evidence="16">
    <location>
        <begin position="961"/>
        <end position="1021"/>
    </location>
</feature>
<evidence type="ECO:0000256" key="8">
    <source>
        <dbReference type="ARBA" id="ARBA00022917"/>
    </source>
</evidence>
<dbReference type="GO" id="GO:0002161">
    <property type="term" value="F:aminoacyl-tRNA deacylase activity"/>
    <property type="evidence" value="ECO:0007669"/>
    <property type="project" value="InterPro"/>
</dbReference>
<comment type="catalytic activity">
    <reaction evidence="11">
        <text>tRNA(Val) + L-valine + ATP = L-valyl-tRNA(Val) + AMP + diphosphate</text>
        <dbReference type="Rhea" id="RHEA:10704"/>
        <dbReference type="Rhea" id="RHEA-COMP:9672"/>
        <dbReference type="Rhea" id="RHEA-COMP:9708"/>
        <dbReference type="ChEBI" id="CHEBI:30616"/>
        <dbReference type="ChEBI" id="CHEBI:33019"/>
        <dbReference type="ChEBI" id="CHEBI:57762"/>
        <dbReference type="ChEBI" id="CHEBI:78442"/>
        <dbReference type="ChEBI" id="CHEBI:78537"/>
        <dbReference type="ChEBI" id="CHEBI:456215"/>
        <dbReference type="EC" id="6.1.1.9"/>
    </reaction>
</comment>
<comment type="similarity">
    <text evidence="2 12">Belongs to the class-I aminoacyl-tRNA synthetase family.</text>
</comment>
<dbReference type="InterPro" id="IPR019499">
    <property type="entry name" value="Val-tRNA_synth_tRNA-bd"/>
</dbReference>
<dbReference type="CDD" id="cd00817">
    <property type="entry name" value="ValRS_core"/>
    <property type="match status" value="1"/>
</dbReference>
<dbReference type="GeneID" id="14922864"/>
<dbReference type="SUPFAM" id="SSF46589">
    <property type="entry name" value="tRNA-binding arm"/>
    <property type="match status" value="1"/>
</dbReference>
<evidence type="ECO:0000313" key="18">
    <source>
        <dbReference type="Proteomes" id="UP000011083"/>
    </source>
</evidence>
<dbReference type="OMA" id="RQWYIRN"/>
<dbReference type="KEGG" id="acan:ACA1_046660"/>
<dbReference type="InterPro" id="IPR002303">
    <property type="entry name" value="Valyl-tRNA_ligase"/>
</dbReference>
<dbReference type="NCBIfam" id="TIGR00422">
    <property type="entry name" value="valS"/>
    <property type="match status" value="1"/>
</dbReference>
<dbReference type="NCBIfam" id="NF004349">
    <property type="entry name" value="PRK05729.1"/>
    <property type="match status" value="1"/>
</dbReference>
<dbReference type="InterPro" id="IPR010978">
    <property type="entry name" value="tRNA-bd_arm"/>
</dbReference>
<protein>
    <recommendedName>
        <fullName evidence="3">valine--tRNA ligase</fullName>
        <ecNumber evidence="3">6.1.1.9</ecNumber>
    </recommendedName>
    <alternativeName>
        <fullName evidence="10">Valyl-tRNA synthetase</fullName>
    </alternativeName>
</protein>
<dbReference type="InterPro" id="IPR009080">
    <property type="entry name" value="tRNAsynth_Ia_anticodon-bd"/>
</dbReference>
<dbReference type="Pfam" id="PF00133">
    <property type="entry name" value="tRNA-synt_1"/>
    <property type="match status" value="1"/>
</dbReference>
<dbReference type="EC" id="6.1.1.9" evidence="3"/>
<evidence type="ECO:0000313" key="17">
    <source>
        <dbReference type="EMBL" id="ELR21946.1"/>
    </source>
</evidence>
<dbReference type="InterPro" id="IPR014729">
    <property type="entry name" value="Rossmann-like_a/b/a_fold"/>
</dbReference>
<dbReference type="GO" id="GO:0005829">
    <property type="term" value="C:cytosol"/>
    <property type="evidence" value="ECO:0007669"/>
    <property type="project" value="TreeGrafter"/>
</dbReference>
<keyword evidence="7 12" id="KW-0067">ATP-binding</keyword>
<dbReference type="InterPro" id="IPR033705">
    <property type="entry name" value="Anticodon_Ia_Val"/>
</dbReference>
<dbReference type="HAMAP" id="MF_02004">
    <property type="entry name" value="Val_tRNA_synth_type1"/>
    <property type="match status" value="1"/>
</dbReference>
<evidence type="ECO:0000256" key="12">
    <source>
        <dbReference type="RuleBase" id="RU363035"/>
    </source>
</evidence>
<keyword evidence="13" id="KW-0175">Coiled coil</keyword>
<keyword evidence="8 12" id="KW-0648">Protein biosynthesis</keyword>
<dbReference type="InterPro" id="IPR009008">
    <property type="entry name" value="Val/Leu/Ile-tRNA-synth_edit"/>
</dbReference>
<evidence type="ECO:0000256" key="7">
    <source>
        <dbReference type="ARBA" id="ARBA00022840"/>
    </source>
</evidence>
<dbReference type="Gene3D" id="1.10.287.380">
    <property type="entry name" value="Valyl-tRNA synthetase, C-terminal domain"/>
    <property type="match status" value="1"/>
</dbReference>
<evidence type="ECO:0000256" key="6">
    <source>
        <dbReference type="ARBA" id="ARBA00022741"/>
    </source>
</evidence>
<evidence type="ECO:0000256" key="1">
    <source>
        <dbReference type="ARBA" id="ARBA00004496"/>
    </source>
</evidence>
<keyword evidence="4" id="KW-0963">Cytoplasm</keyword>
<dbReference type="Pfam" id="PF08264">
    <property type="entry name" value="Anticodon_1"/>
    <property type="match status" value="1"/>
</dbReference>
<dbReference type="InterPro" id="IPR002300">
    <property type="entry name" value="aa-tRNA-synth_Ia"/>
</dbReference>
<keyword evidence="9 12" id="KW-0030">Aminoacyl-tRNA synthetase</keyword>
<organism evidence="17 18">
    <name type="scientific">Acanthamoeba castellanii (strain ATCC 30010 / Neff)</name>
    <dbReference type="NCBI Taxonomy" id="1257118"/>
    <lineage>
        <taxon>Eukaryota</taxon>
        <taxon>Amoebozoa</taxon>
        <taxon>Discosea</taxon>
        <taxon>Longamoebia</taxon>
        <taxon>Centramoebida</taxon>
        <taxon>Acanthamoebidae</taxon>
        <taxon>Acanthamoeba</taxon>
    </lineage>
</organism>
<dbReference type="STRING" id="1257118.L8HC27"/>
<comment type="subcellular location">
    <subcellularLocation>
        <location evidence="1">Cytoplasm</location>
    </subcellularLocation>
</comment>
<evidence type="ECO:0000259" key="16">
    <source>
        <dbReference type="Pfam" id="PF10458"/>
    </source>
</evidence>
<dbReference type="GO" id="GO:0006438">
    <property type="term" value="P:valyl-tRNA aminoacylation"/>
    <property type="evidence" value="ECO:0007669"/>
    <property type="project" value="InterPro"/>
</dbReference>
<evidence type="ECO:0000259" key="14">
    <source>
        <dbReference type="Pfam" id="PF00133"/>
    </source>
</evidence>
<dbReference type="Pfam" id="PF10458">
    <property type="entry name" value="Val_tRNA-synt_C"/>
    <property type="match status" value="1"/>
</dbReference>
<keyword evidence="5 12" id="KW-0436">Ligase</keyword>
<keyword evidence="6 12" id="KW-0547">Nucleotide-binding</keyword>
<dbReference type="InterPro" id="IPR013155">
    <property type="entry name" value="M/V/L/I-tRNA-synth_anticd-bd"/>
</dbReference>
<dbReference type="VEuPathDB" id="AmoebaDB:ACA1_046660"/>
<evidence type="ECO:0000256" key="13">
    <source>
        <dbReference type="SAM" id="Coils"/>
    </source>
</evidence>
<dbReference type="OrthoDB" id="629407at2759"/>
<dbReference type="GO" id="GO:0004832">
    <property type="term" value="F:valine-tRNA ligase activity"/>
    <property type="evidence" value="ECO:0007669"/>
    <property type="project" value="UniProtKB-EC"/>
</dbReference>
<feature type="coiled-coil region" evidence="13">
    <location>
        <begin position="958"/>
        <end position="1020"/>
    </location>
</feature>
<dbReference type="GO" id="GO:0005524">
    <property type="term" value="F:ATP binding"/>
    <property type="evidence" value="ECO:0007669"/>
    <property type="project" value="UniProtKB-KW"/>
</dbReference>
<dbReference type="AlphaFoldDB" id="L8HC27"/>
<dbReference type="SUPFAM" id="SSF47323">
    <property type="entry name" value="Anticodon-binding domain of a subclass of class I aminoacyl-tRNA synthetases"/>
    <property type="match status" value="1"/>
</dbReference>
<dbReference type="FunFam" id="3.40.50.620:FF:000078">
    <property type="entry name" value="Valine--tRNA ligase, mitochondrial"/>
    <property type="match status" value="1"/>
</dbReference>
<name>L8HC27_ACACF</name>
<proteinExistence type="inferred from homology"/>
<dbReference type="CDD" id="cd07962">
    <property type="entry name" value="Anticodon_Ia_Val"/>
    <property type="match status" value="1"/>
</dbReference>
<dbReference type="PANTHER" id="PTHR11946:SF109">
    <property type="entry name" value="VALINE--TRNA LIGASE"/>
    <property type="match status" value="1"/>
</dbReference>
<dbReference type="Gene3D" id="3.90.740.10">
    <property type="entry name" value="Valyl/Leucyl/Isoleucyl-tRNA synthetase, editing domain"/>
    <property type="match status" value="1"/>
</dbReference>
<dbReference type="PROSITE" id="PS00178">
    <property type="entry name" value="AA_TRNA_LIGASE_I"/>
    <property type="match status" value="1"/>
</dbReference>
<dbReference type="PRINTS" id="PR00986">
    <property type="entry name" value="TRNASYNTHVAL"/>
</dbReference>
<keyword evidence="18" id="KW-1185">Reference proteome</keyword>
<dbReference type="InterPro" id="IPR001412">
    <property type="entry name" value="aa-tRNA-synth_I_CS"/>
</dbReference>
<dbReference type="EMBL" id="KB007894">
    <property type="protein sequence ID" value="ELR21946.1"/>
    <property type="molecule type" value="Genomic_DNA"/>
</dbReference>
<dbReference type="Gene3D" id="3.40.50.620">
    <property type="entry name" value="HUPs"/>
    <property type="match status" value="2"/>
</dbReference>
<dbReference type="FunFam" id="1.10.730.10:FF:000009">
    <property type="entry name" value="Valine--tRNA ligase, mitochondrial"/>
    <property type="match status" value="1"/>
</dbReference>
<evidence type="ECO:0000256" key="11">
    <source>
        <dbReference type="ARBA" id="ARBA00047552"/>
    </source>
</evidence>
<evidence type="ECO:0000256" key="5">
    <source>
        <dbReference type="ARBA" id="ARBA00022598"/>
    </source>
</evidence>
<dbReference type="Proteomes" id="UP000011083">
    <property type="component" value="Unassembled WGS sequence"/>
</dbReference>
<feature type="domain" description="Methionyl/Valyl/Leucyl/Isoleucyl-tRNA synthetase anticodon-binding" evidence="15">
    <location>
        <begin position="731"/>
        <end position="866"/>
    </location>
</feature>
<evidence type="ECO:0000256" key="3">
    <source>
        <dbReference type="ARBA" id="ARBA00013169"/>
    </source>
</evidence>
<evidence type="ECO:0000256" key="2">
    <source>
        <dbReference type="ARBA" id="ARBA00005594"/>
    </source>
</evidence>
<sequence>MLQSLRRKKAGGGLASIHASGALIPRLEIRSSAVLFRSTFGPLAAAYDPKAIEGAGWYQWYESQGYFRGKNGVPPGHNFSMVIPPPNVTGTLHIGHTLTVAIQDSIVRWRRMMGDNVLYVPGTDHAGIATQTVVERRLQKEKKLTRHDLGREAFIDEVWKWKETHGNHINNQLRRLGTSLDWSREVFTMDPQRSKAVTEAFVRLHDEGLVYRSTRLVNWCCFLQTVISDIEVEYESLSRRTMIALPGKGTKKYEFGVIHHFLYRVEGGGELEVATTRPETILGDSALAVHPEDPRYVDFIGRRAIHPFTGQPIPIVADPILVDRELGTGVVKITPGHDFDDFACGVRHNLPRINLLRNDGTLNQHGLHFQGLDRMEARRKVVEELEKMGLYKDKKDHESRIALCSRSGDVLEPLLKPQWYVACQDMGADAARMVRDGTIELIPDFHKHEWYRWMENVEDWCVSRQLWWGHRVPAYKVVAEGEERAAANNKDNDTLPEDWQKERWVIARNQEEALEKAKALYPDIAAPKLEQDEDVLDTWFSSSLFPISALGWPDNTQDLKEFYPLSVMETGADILFFWVARMAMICSKLSPTQQAPFKKVYLHGMVRDAHGRKMSKSLGNVIDPLHVIEGIPLEQLLQNLNHNLLDEAERKKATAGIKSDYPAGIPQCGTDALRFTLVNYTQQTRNINLDINKVVANRHFCNKMWNATRFVLSYAESTPVAQPEPDDLASKWILSRLSQVVTKCNQGMSDSEFHVATSSLYDFFLNEFCDVYLEYAKLYISGEAQIKNVLNTCLESYFRLLHPFMPYVSEELWQRLPTSQEKEDCLMHAAYPLAANQVAAWRNEETYEKPMEEVLRVLHAVRSLRDGHGATPLKYSVSIHTTDASLYDLLSNEASVIRHLARASRIDVQHNAAEPEGCGVRVLDSRTQIFLPLLHLGGGDHQQTTATSAEVSLSPENVANLQKEVEKMNKRKKKLEKEIEWIEQKVAGPYYLDKVPLDVRNQDKEAKAEAEKQLKDVERSIRSVSDFMHKYQPL</sequence>
<feature type="domain" description="Aminoacyl-tRNA synthetase class Ia" evidence="14">
    <location>
        <begin position="57"/>
        <end position="690"/>
    </location>
</feature>
<evidence type="ECO:0000256" key="10">
    <source>
        <dbReference type="ARBA" id="ARBA00029936"/>
    </source>
</evidence>
<dbReference type="SUPFAM" id="SSF50677">
    <property type="entry name" value="ValRS/IleRS/LeuRS editing domain"/>
    <property type="match status" value="1"/>
</dbReference>
<evidence type="ECO:0000256" key="4">
    <source>
        <dbReference type="ARBA" id="ARBA00022490"/>
    </source>
</evidence>
<evidence type="ECO:0000259" key="15">
    <source>
        <dbReference type="Pfam" id="PF08264"/>
    </source>
</evidence>
<dbReference type="RefSeq" id="XP_004347778.1">
    <property type="nucleotide sequence ID" value="XM_004347728.1"/>
</dbReference>
<dbReference type="FunFam" id="3.40.50.620:FF:000020">
    <property type="entry name" value="Valine--tRNA ligase, mitochondrial"/>
    <property type="match status" value="1"/>
</dbReference>
<accession>L8HC27</accession>